<dbReference type="PROSITE" id="PS51470">
    <property type="entry name" value="FG_GAP"/>
    <property type="match status" value="1"/>
</dbReference>
<dbReference type="WBParaSite" id="BTMF_0001807901-mRNA-1">
    <property type="protein sequence ID" value="BTMF_0001807901-mRNA-1"/>
    <property type="gene ID" value="BTMF_0001807901"/>
</dbReference>
<dbReference type="GO" id="GO:0009897">
    <property type="term" value="C:external side of plasma membrane"/>
    <property type="evidence" value="ECO:0007669"/>
    <property type="project" value="TreeGrafter"/>
</dbReference>
<accession>A0A0R3RDF6</accession>
<evidence type="ECO:0000313" key="2">
    <source>
        <dbReference type="EMBL" id="VDO57097.1"/>
    </source>
</evidence>
<organism evidence="4">
    <name type="scientific">Brugia timori</name>
    <dbReference type="NCBI Taxonomy" id="42155"/>
    <lineage>
        <taxon>Eukaryota</taxon>
        <taxon>Metazoa</taxon>
        <taxon>Ecdysozoa</taxon>
        <taxon>Nematoda</taxon>
        <taxon>Chromadorea</taxon>
        <taxon>Rhabditida</taxon>
        <taxon>Spirurina</taxon>
        <taxon>Spiruromorpha</taxon>
        <taxon>Filarioidea</taxon>
        <taxon>Onchocercidae</taxon>
        <taxon>Brugia</taxon>
    </lineage>
</organism>
<dbReference type="GO" id="GO:0005178">
    <property type="term" value="F:integrin binding"/>
    <property type="evidence" value="ECO:0007669"/>
    <property type="project" value="TreeGrafter"/>
</dbReference>
<gene>
    <name evidence="2" type="ORF">BTMF_LOCUS16041</name>
</gene>
<feature type="repeat" description="FG-GAP" evidence="1">
    <location>
        <begin position="80"/>
        <end position="134"/>
    </location>
</feature>
<dbReference type="GO" id="GO:0098609">
    <property type="term" value="P:cell-cell adhesion"/>
    <property type="evidence" value="ECO:0007669"/>
    <property type="project" value="TreeGrafter"/>
</dbReference>
<dbReference type="GO" id="GO:0033627">
    <property type="term" value="P:cell adhesion mediated by integrin"/>
    <property type="evidence" value="ECO:0007669"/>
    <property type="project" value="TreeGrafter"/>
</dbReference>
<dbReference type="PANTHER" id="PTHR23220:SF133">
    <property type="entry name" value="INTEGRIN ALPHA-PS2"/>
    <property type="match status" value="1"/>
</dbReference>
<dbReference type="InterPro" id="IPR028994">
    <property type="entry name" value="Integrin_alpha_N"/>
</dbReference>
<evidence type="ECO:0000313" key="4">
    <source>
        <dbReference type="WBParaSite" id="BTMF_0001807901-mRNA-1"/>
    </source>
</evidence>
<dbReference type="SUPFAM" id="SSF69318">
    <property type="entry name" value="Integrin alpha N-terminal domain"/>
    <property type="match status" value="1"/>
</dbReference>
<dbReference type="GO" id="GO:0008305">
    <property type="term" value="C:integrin complex"/>
    <property type="evidence" value="ECO:0007669"/>
    <property type="project" value="TreeGrafter"/>
</dbReference>
<dbReference type="GO" id="GO:0007229">
    <property type="term" value="P:integrin-mediated signaling pathway"/>
    <property type="evidence" value="ECO:0007669"/>
    <property type="project" value="TreeGrafter"/>
</dbReference>
<dbReference type="EMBL" id="UZAG01023574">
    <property type="protein sequence ID" value="VDO57097.1"/>
    <property type="molecule type" value="Genomic_DNA"/>
</dbReference>
<reference evidence="4" key="1">
    <citation type="submission" date="2017-02" db="UniProtKB">
        <authorList>
            <consortium name="WormBaseParasite"/>
        </authorList>
    </citation>
    <scope>IDENTIFICATION</scope>
</reference>
<dbReference type="PANTHER" id="PTHR23220">
    <property type="entry name" value="INTEGRIN ALPHA"/>
    <property type="match status" value="1"/>
</dbReference>
<dbReference type="Gene3D" id="2.130.10.130">
    <property type="entry name" value="Integrin alpha, N-terminal"/>
    <property type="match status" value="1"/>
</dbReference>
<evidence type="ECO:0000256" key="1">
    <source>
        <dbReference type="PROSITE-ProRule" id="PRU00803"/>
    </source>
</evidence>
<name>A0A0R3RDF6_9BILA</name>
<dbReference type="InterPro" id="IPR013519">
    <property type="entry name" value="Int_alpha_beta-p"/>
</dbReference>
<dbReference type="GO" id="GO:0007160">
    <property type="term" value="P:cell-matrix adhesion"/>
    <property type="evidence" value="ECO:0007669"/>
    <property type="project" value="TreeGrafter"/>
</dbReference>
<proteinExistence type="predicted"/>
<dbReference type="Proteomes" id="UP000280834">
    <property type="component" value="Unassembled WGS sequence"/>
</dbReference>
<dbReference type="AlphaFoldDB" id="A0A0R3RDF6"/>
<dbReference type="STRING" id="42155.A0A0R3RDF6"/>
<keyword evidence="3" id="KW-1185">Reference proteome</keyword>
<evidence type="ECO:0000313" key="3">
    <source>
        <dbReference type="Proteomes" id="UP000280834"/>
    </source>
</evidence>
<sequence>MHKSNEKRLNGSHLLQIEEKSGQMLGATVRVSKKGNSVVVCAPHYKYFFSKFEVIEPVGTCFYATNGFETIEEFASCRQEPARHGHHRFGYGMCGFSATIPDDGNERLYIGAPGAYYWQGTIFAQNIRNQLDRPNTHDGPAHHDNYNLGKLNKQKIIYRLNFSNFFLSLTN</sequence>
<reference evidence="2 3" key="2">
    <citation type="submission" date="2018-11" db="EMBL/GenBank/DDBJ databases">
        <authorList>
            <consortium name="Pathogen Informatics"/>
        </authorList>
    </citation>
    <scope>NUCLEOTIDE SEQUENCE [LARGE SCALE GENOMIC DNA]</scope>
</reference>
<protein>
    <submittedName>
        <fullName evidence="4">Integrin_alpha2 domain-containing protein</fullName>
    </submittedName>
</protein>